<evidence type="ECO:0000256" key="4">
    <source>
        <dbReference type="ARBA" id="ARBA00022801"/>
    </source>
</evidence>
<keyword evidence="2 5" id="KW-0690">Ribosome biogenesis</keyword>
<dbReference type="Gene3D" id="3.30.420.140">
    <property type="entry name" value="YqgF/RNase H-like domain"/>
    <property type="match status" value="1"/>
</dbReference>
<evidence type="ECO:0000313" key="7">
    <source>
        <dbReference type="EMBL" id="MXQ54331.1"/>
    </source>
</evidence>
<dbReference type="GO" id="GO:0004518">
    <property type="term" value="F:nuclease activity"/>
    <property type="evidence" value="ECO:0007669"/>
    <property type="project" value="UniProtKB-KW"/>
</dbReference>
<evidence type="ECO:0000256" key="3">
    <source>
        <dbReference type="ARBA" id="ARBA00022722"/>
    </source>
</evidence>
<comment type="subcellular location">
    <subcellularLocation>
        <location evidence="5">Cytoplasm</location>
    </subcellularLocation>
</comment>
<dbReference type="PANTHER" id="PTHR33317">
    <property type="entry name" value="POLYNUCLEOTIDYL TRANSFERASE, RIBONUCLEASE H-LIKE SUPERFAMILY PROTEIN"/>
    <property type="match status" value="1"/>
</dbReference>
<sequence length="139" mass="15602">MERILALDLGDRRIGIAVSDLLGLTAQGLEVIDKKQTPDWLHRLDTLIQQYEVGKIVIGYPRNMNGSVGSKGEASKKVAEMLKERYALPVDLWDERLSTAAAQRSLIKADVSRKKRKQVVDQVAASWILQGYLDANRRT</sequence>
<evidence type="ECO:0000259" key="6">
    <source>
        <dbReference type="SMART" id="SM00732"/>
    </source>
</evidence>
<protein>
    <recommendedName>
        <fullName evidence="5">Putative pre-16S rRNA nuclease</fullName>
        <ecNumber evidence="5">3.1.-.-</ecNumber>
    </recommendedName>
</protein>
<dbReference type="EC" id="3.1.-.-" evidence="5"/>
<dbReference type="AlphaFoldDB" id="A0A6I4VUY5"/>
<dbReference type="GO" id="GO:0000967">
    <property type="term" value="P:rRNA 5'-end processing"/>
    <property type="evidence" value="ECO:0007669"/>
    <property type="project" value="UniProtKB-UniRule"/>
</dbReference>
<dbReference type="RefSeq" id="WP_160801841.1">
    <property type="nucleotide sequence ID" value="NZ_WUUL01000007.1"/>
</dbReference>
<dbReference type="CDD" id="cd16964">
    <property type="entry name" value="YqgF"/>
    <property type="match status" value="1"/>
</dbReference>
<keyword evidence="8" id="KW-1185">Reference proteome</keyword>
<dbReference type="HAMAP" id="MF_00651">
    <property type="entry name" value="Nuclease_YqgF"/>
    <property type="match status" value="1"/>
</dbReference>
<feature type="domain" description="YqgF/RNase H-like" evidence="6">
    <location>
        <begin position="2"/>
        <end position="102"/>
    </location>
</feature>
<proteinExistence type="inferred from homology"/>
<organism evidence="7 8">
    <name type="scientific">Shimazuella alba</name>
    <dbReference type="NCBI Taxonomy" id="2690964"/>
    <lineage>
        <taxon>Bacteria</taxon>
        <taxon>Bacillati</taxon>
        <taxon>Bacillota</taxon>
        <taxon>Bacilli</taxon>
        <taxon>Bacillales</taxon>
        <taxon>Thermoactinomycetaceae</taxon>
        <taxon>Shimazuella</taxon>
    </lineage>
</organism>
<dbReference type="Proteomes" id="UP000430692">
    <property type="component" value="Unassembled WGS sequence"/>
</dbReference>
<comment type="similarity">
    <text evidence="5">Belongs to the YqgF HJR family.</text>
</comment>
<dbReference type="GO" id="GO:0005829">
    <property type="term" value="C:cytosol"/>
    <property type="evidence" value="ECO:0007669"/>
    <property type="project" value="TreeGrafter"/>
</dbReference>
<keyword evidence="1 5" id="KW-0963">Cytoplasm</keyword>
<evidence type="ECO:0000256" key="2">
    <source>
        <dbReference type="ARBA" id="ARBA00022517"/>
    </source>
</evidence>
<dbReference type="InterPro" id="IPR037027">
    <property type="entry name" value="YqgF/RNaseH-like_dom_sf"/>
</dbReference>
<keyword evidence="3 5" id="KW-0540">Nuclease</keyword>
<dbReference type="InterPro" id="IPR006641">
    <property type="entry name" value="YqgF/RNaseH-like_dom"/>
</dbReference>
<dbReference type="InterPro" id="IPR005227">
    <property type="entry name" value="YqgF"/>
</dbReference>
<dbReference type="PANTHER" id="PTHR33317:SF4">
    <property type="entry name" value="POLYNUCLEOTIDYL TRANSFERASE, RIBONUCLEASE H-LIKE SUPERFAMILY PROTEIN"/>
    <property type="match status" value="1"/>
</dbReference>
<evidence type="ECO:0000256" key="5">
    <source>
        <dbReference type="HAMAP-Rule" id="MF_00651"/>
    </source>
</evidence>
<dbReference type="EMBL" id="WUUL01000007">
    <property type="protein sequence ID" value="MXQ54331.1"/>
    <property type="molecule type" value="Genomic_DNA"/>
</dbReference>
<dbReference type="NCBIfam" id="TIGR00250">
    <property type="entry name" value="RNAse_H_YqgF"/>
    <property type="match status" value="1"/>
</dbReference>
<dbReference type="Pfam" id="PF03652">
    <property type="entry name" value="RuvX"/>
    <property type="match status" value="1"/>
</dbReference>
<evidence type="ECO:0000256" key="1">
    <source>
        <dbReference type="ARBA" id="ARBA00022490"/>
    </source>
</evidence>
<evidence type="ECO:0000313" key="8">
    <source>
        <dbReference type="Proteomes" id="UP000430692"/>
    </source>
</evidence>
<comment type="function">
    <text evidence="5">Could be a nuclease involved in processing of the 5'-end of pre-16S rRNA.</text>
</comment>
<name>A0A6I4VUY5_9BACL</name>
<dbReference type="SUPFAM" id="SSF53098">
    <property type="entry name" value="Ribonuclease H-like"/>
    <property type="match status" value="1"/>
</dbReference>
<dbReference type="GO" id="GO:0016788">
    <property type="term" value="F:hydrolase activity, acting on ester bonds"/>
    <property type="evidence" value="ECO:0007669"/>
    <property type="project" value="UniProtKB-UniRule"/>
</dbReference>
<dbReference type="InterPro" id="IPR012337">
    <property type="entry name" value="RNaseH-like_sf"/>
</dbReference>
<dbReference type="SMART" id="SM00732">
    <property type="entry name" value="YqgFc"/>
    <property type="match status" value="1"/>
</dbReference>
<comment type="caution">
    <text evidence="7">The sequence shown here is derived from an EMBL/GenBank/DDBJ whole genome shotgun (WGS) entry which is preliminary data.</text>
</comment>
<accession>A0A6I4VUY5</accession>
<gene>
    <name evidence="7" type="primary">ruvX</name>
    <name evidence="7" type="ORF">GSM42_11535</name>
</gene>
<keyword evidence="4 5" id="KW-0378">Hydrolase</keyword>
<reference evidence="7 8" key="1">
    <citation type="submission" date="2019-12" db="EMBL/GenBank/DDBJ databases">
        <title>Whole-genome analyses of novel actinobacteria.</title>
        <authorList>
            <person name="Sahin N."/>
            <person name="Saygin H."/>
        </authorList>
    </citation>
    <scope>NUCLEOTIDE SEQUENCE [LARGE SCALE GENOMIC DNA]</scope>
    <source>
        <strain evidence="7 8">KC615</strain>
    </source>
</reference>